<keyword evidence="2" id="KW-0119">Carbohydrate metabolism</keyword>
<dbReference type="InterPro" id="IPR017853">
    <property type="entry name" value="GH"/>
</dbReference>
<gene>
    <name evidence="6" type="ORF">WJX72_007450</name>
</gene>
<evidence type="ECO:0000256" key="5">
    <source>
        <dbReference type="SAM" id="SignalP"/>
    </source>
</evidence>
<organism evidence="6 7">
    <name type="scientific">[Myrmecia] bisecta</name>
    <dbReference type="NCBI Taxonomy" id="41462"/>
    <lineage>
        <taxon>Eukaryota</taxon>
        <taxon>Viridiplantae</taxon>
        <taxon>Chlorophyta</taxon>
        <taxon>core chlorophytes</taxon>
        <taxon>Trebouxiophyceae</taxon>
        <taxon>Trebouxiales</taxon>
        <taxon>Trebouxiaceae</taxon>
        <taxon>Myrmecia</taxon>
    </lineage>
</organism>
<evidence type="ECO:0000256" key="3">
    <source>
        <dbReference type="ARBA" id="ARBA00023326"/>
    </source>
</evidence>
<comment type="caution">
    <text evidence="6">The sequence shown here is derived from an EMBL/GenBank/DDBJ whole genome shotgun (WGS) entry which is preliminary data.</text>
</comment>
<reference evidence="6 7" key="1">
    <citation type="journal article" date="2024" name="Nat. Commun.">
        <title>Phylogenomics reveals the evolutionary origins of lichenization in chlorophyte algae.</title>
        <authorList>
            <person name="Puginier C."/>
            <person name="Libourel C."/>
            <person name="Otte J."/>
            <person name="Skaloud P."/>
            <person name="Haon M."/>
            <person name="Grisel S."/>
            <person name="Petersen M."/>
            <person name="Berrin J.G."/>
            <person name="Delaux P.M."/>
            <person name="Dal Grande F."/>
            <person name="Keller J."/>
        </authorList>
    </citation>
    <scope>NUCLEOTIDE SEQUENCE [LARGE SCALE GENOMIC DNA]</scope>
    <source>
        <strain evidence="6 7">SAG 2043</strain>
    </source>
</reference>
<dbReference type="PANTHER" id="PTHR35923">
    <property type="entry name" value="MAJOR EXTRACELLULAR ENDOGLUCANASE"/>
    <property type="match status" value="1"/>
</dbReference>
<feature type="compositionally biased region" description="Pro residues" evidence="4">
    <location>
        <begin position="103"/>
        <end position="113"/>
    </location>
</feature>
<feature type="chain" id="PRO_5043912308" description="Glycoside hydrolase family 5 domain-containing protein" evidence="5">
    <location>
        <begin position="22"/>
        <end position="623"/>
    </location>
</feature>
<evidence type="ECO:0000313" key="7">
    <source>
        <dbReference type="Proteomes" id="UP001489004"/>
    </source>
</evidence>
<feature type="region of interest" description="Disordered" evidence="4">
    <location>
        <begin position="56"/>
        <end position="118"/>
    </location>
</feature>
<dbReference type="SUPFAM" id="SSF51445">
    <property type="entry name" value="(Trans)glycosidases"/>
    <property type="match status" value="1"/>
</dbReference>
<keyword evidence="1" id="KW-0136">Cellulose degradation</keyword>
<feature type="compositionally biased region" description="Pro residues" evidence="4">
    <location>
        <begin position="75"/>
        <end position="95"/>
    </location>
</feature>
<name>A0AAW1PP23_9CHLO</name>
<accession>A0AAW1PP23</accession>
<keyword evidence="7" id="KW-1185">Reference proteome</keyword>
<dbReference type="GO" id="GO:0030245">
    <property type="term" value="P:cellulose catabolic process"/>
    <property type="evidence" value="ECO:0007669"/>
    <property type="project" value="UniProtKB-KW"/>
</dbReference>
<sequence length="623" mass="66468">MVRAILLPILVLIVLGSDVCAQDPANPGHFATLRTPKTGSGTPVADALRAAAAAAASSVEEASAPGPAPQAEAPEPSPEVPAPAPDVPAPTPAPDVPGLSPTPDAPTPAPAPAAPGLVLTTDDQGNILFNNDPVLLRGVNWFGFDDGNTVFDGLYQGTLLPPNENAGNPTNYDDGLTREFFTVMHRIQILGFNTIRVPFSFVDLFTLTPKSYTVNCQLATDADLRQYTTEPGFDSSNVPLPPLVALPAAADGYKPGLCNNYLDPSSSPKDPSAPANPQITDTFSRLVYMVKYLANNNFFVVLTDQSNIDRTAVNDYQGWQDGWTRLVRDISADSVAATRLMIDPINEPDAFAMRWEDDPSNTITTRGYATYLFALMNQVNAINPNVLLFVEGAGQQGPQGPARNYGDGLATDPTVVQQLNYAGRPISDASVFFGPLLSKSYLRQIVVAPHLYPPSISQEDTTVDSPLYKGAGLWKRLSDSFGYLNQAPGFCLPGTKTCSIFPVVIAEVGSSFKTTTDNDFMTDFSTYLRNIAPADDGRHAAVRSILWYAWNSNAGTTGGIVNGDPESCVAYSSGATACNSDWLQVDWEGRYAYLQTLGVVPWYRPGYGADSGIPNSALASPAA</sequence>
<proteinExistence type="predicted"/>
<keyword evidence="5" id="KW-0732">Signal</keyword>
<evidence type="ECO:0008006" key="8">
    <source>
        <dbReference type="Google" id="ProtNLM"/>
    </source>
</evidence>
<feature type="compositionally biased region" description="Low complexity" evidence="4">
    <location>
        <begin position="56"/>
        <end position="74"/>
    </location>
</feature>
<evidence type="ECO:0000313" key="6">
    <source>
        <dbReference type="EMBL" id="KAK9810256.1"/>
    </source>
</evidence>
<dbReference type="EMBL" id="JALJOR010000010">
    <property type="protein sequence ID" value="KAK9810256.1"/>
    <property type="molecule type" value="Genomic_DNA"/>
</dbReference>
<dbReference type="AlphaFoldDB" id="A0AAW1PP23"/>
<dbReference type="Gene3D" id="3.20.20.80">
    <property type="entry name" value="Glycosidases"/>
    <property type="match status" value="1"/>
</dbReference>
<dbReference type="PANTHER" id="PTHR35923:SF2">
    <property type="entry name" value="ENDOGLUCANASE"/>
    <property type="match status" value="1"/>
</dbReference>
<evidence type="ECO:0000256" key="2">
    <source>
        <dbReference type="ARBA" id="ARBA00023277"/>
    </source>
</evidence>
<dbReference type="Proteomes" id="UP001489004">
    <property type="component" value="Unassembled WGS sequence"/>
</dbReference>
<evidence type="ECO:0000256" key="4">
    <source>
        <dbReference type="SAM" id="MobiDB-lite"/>
    </source>
</evidence>
<feature type="signal peptide" evidence="5">
    <location>
        <begin position="1"/>
        <end position="21"/>
    </location>
</feature>
<keyword evidence="3" id="KW-0624">Polysaccharide degradation</keyword>
<protein>
    <recommendedName>
        <fullName evidence="8">Glycoside hydrolase family 5 domain-containing protein</fullName>
    </recommendedName>
</protein>
<evidence type="ECO:0000256" key="1">
    <source>
        <dbReference type="ARBA" id="ARBA00023001"/>
    </source>
</evidence>